<dbReference type="PANTHER" id="PTHR11010:SF11">
    <property type="entry name" value="THYMUS-SPECIFIC SERINE PROTEASE"/>
    <property type="match status" value="1"/>
</dbReference>
<keyword evidence="3 6" id="KW-0732">Signal</keyword>
<dbReference type="GO" id="GO:0006508">
    <property type="term" value="P:proteolysis"/>
    <property type="evidence" value="ECO:0007669"/>
    <property type="project" value="UniProtKB-KW"/>
</dbReference>
<keyword evidence="4" id="KW-0378">Hydrolase</keyword>
<accession>A0A7S1U1U5</accession>
<evidence type="ECO:0000256" key="1">
    <source>
        <dbReference type="ARBA" id="ARBA00011079"/>
    </source>
</evidence>
<protein>
    <recommendedName>
        <fullName evidence="8">Serine carboxypeptidase S28</fullName>
    </recommendedName>
</protein>
<evidence type="ECO:0000313" key="7">
    <source>
        <dbReference type="EMBL" id="CAD9253567.1"/>
    </source>
</evidence>
<dbReference type="InterPro" id="IPR008758">
    <property type="entry name" value="Peptidase_S28"/>
</dbReference>
<evidence type="ECO:0000256" key="4">
    <source>
        <dbReference type="ARBA" id="ARBA00022801"/>
    </source>
</evidence>
<feature type="signal peptide" evidence="6">
    <location>
        <begin position="1"/>
        <end position="24"/>
    </location>
</feature>
<dbReference type="AlphaFoldDB" id="A0A7S1U1U5"/>
<dbReference type="InterPro" id="IPR029058">
    <property type="entry name" value="AB_hydrolase_fold"/>
</dbReference>
<dbReference type="GO" id="GO:0070008">
    <property type="term" value="F:serine-type exopeptidase activity"/>
    <property type="evidence" value="ECO:0007669"/>
    <property type="project" value="InterPro"/>
</dbReference>
<dbReference type="GO" id="GO:0008239">
    <property type="term" value="F:dipeptidyl-peptidase activity"/>
    <property type="evidence" value="ECO:0007669"/>
    <property type="project" value="TreeGrafter"/>
</dbReference>
<keyword evidence="2" id="KW-0645">Protease</keyword>
<comment type="similarity">
    <text evidence="1">Belongs to the peptidase S28 family.</text>
</comment>
<dbReference type="Pfam" id="PF05577">
    <property type="entry name" value="Peptidase_S28"/>
    <property type="match status" value="1"/>
</dbReference>
<dbReference type="PANTHER" id="PTHR11010">
    <property type="entry name" value="PROTEASE S28 PRO-X CARBOXYPEPTIDASE-RELATED"/>
    <property type="match status" value="1"/>
</dbReference>
<dbReference type="Gene3D" id="1.20.120.980">
    <property type="entry name" value="Serine carboxypeptidase S28, SKS domain"/>
    <property type="match status" value="1"/>
</dbReference>
<dbReference type="SUPFAM" id="SSF53474">
    <property type="entry name" value="alpha/beta-Hydrolases"/>
    <property type="match status" value="1"/>
</dbReference>
<evidence type="ECO:0000256" key="5">
    <source>
        <dbReference type="ARBA" id="ARBA00023180"/>
    </source>
</evidence>
<evidence type="ECO:0008006" key="8">
    <source>
        <dbReference type="Google" id="ProtNLM"/>
    </source>
</evidence>
<reference evidence="7" key="1">
    <citation type="submission" date="2021-01" db="EMBL/GenBank/DDBJ databases">
        <authorList>
            <person name="Corre E."/>
            <person name="Pelletier E."/>
            <person name="Niang G."/>
            <person name="Scheremetjew M."/>
            <person name="Finn R."/>
            <person name="Kale V."/>
            <person name="Holt S."/>
            <person name="Cochrane G."/>
            <person name="Meng A."/>
            <person name="Brown T."/>
            <person name="Cohen L."/>
        </authorList>
    </citation>
    <scope>NUCLEOTIDE SEQUENCE</scope>
    <source>
        <strain evidence="7">CCMP2877</strain>
    </source>
</reference>
<evidence type="ECO:0000256" key="2">
    <source>
        <dbReference type="ARBA" id="ARBA00022670"/>
    </source>
</evidence>
<feature type="chain" id="PRO_5031470794" description="Serine carboxypeptidase S28" evidence="6">
    <location>
        <begin position="25"/>
        <end position="478"/>
    </location>
</feature>
<dbReference type="Gene3D" id="3.40.50.1820">
    <property type="entry name" value="alpha/beta hydrolase"/>
    <property type="match status" value="1"/>
</dbReference>
<organism evidence="7">
    <name type="scientific">Phaeomonas parva</name>
    <dbReference type="NCBI Taxonomy" id="124430"/>
    <lineage>
        <taxon>Eukaryota</taxon>
        <taxon>Sar</taxon>
        <taxon>Stramenopiles</taxon>
        <taxon>Ochrophyta</taxon>
        <taxon>Pinguiophyceae</taxon>
        <taxon>Pinguiochrysidales</taxon>
        <taxon>Pinguiochrysidaceae</taxon>
        <taxon>Phaeomonas</taxon>
    </lineage>
</organism>
<dbReference type="EMBL" id="HBGJ01018618">
    <property type="protein sequence ID" value="CAD9253567.1"/>
    <property type="molecule type" value="Transcribed_RNA"/>
</dbReference>
<dbReference type="InterPro" id="IPR042269">
    <property type="entry name" value="Ser_carbopepase_S28_SKS"/>
</dbReference>
<name>A0A7S1U1U5_9STRA</name>
<gene>
    <name evidence="7" type="ORF">PPAR1163_LOCUS11934</name>
</gene>
<proteinExistence type="inferred from homology"/>
<evidence type="ECO:0000256" key="6">
    <source>
        <dbReference type="SAM" id="SignalP"/>
    </source>
</evidence>
<sequence length="478" mass="51800">MRPLAALALLATTAGAPKAPPAWARGGDGWQAWIDAAGAEGLPLRAGEAQTWDAPVNHSDPSAGTFQQRWYENTEYYKPGGPVLFEFGGEAPVSGPPGGYLATLAQERGAMLVQVEHRFYGESIPLGNVDTPTLRLLTVNQALADYADFIKWYTADLTERYPEAKGSFPFFVFGGSYPGALSAWFMVLYPELAKGSLSSSGVVDAVYEFTAFDAHVAGAVGEACADQVRQSTAAFDQALRGGDPEAAAAAKAIWGLGPDFLDADFFYMLADGVAMMVQYGAKETLCSELAAFAARDPEPSAEAIMENTRDIVLQYWGEDFAQGCFYDTACLRDPKQYVAGATDRSWRWQKCYELAYLQTAPASGSLRSDALDLDALLTQCESVFGQGYADPSTEAINDEFGGAKPYTRNVFYSDFSDDPWMEASFDGKFASDEQPYDYAVCDGCGHCRDLHAPDASDPQPVKDLRAAFEKYMDAWLAA</sequence>
<keyword evidence="5" id="KW-0325">Glycoprotein</keyword>
<evidence type="ECO:0000256" key="3">
    <source>
        <dbReference type="ARBA" id="ARBA00022729"/>
    </source>
</evidence>